<sequence>MSKFVTGVWNHKKKAVFFGGLAAWGISYGWEKKRTNDEMHILCLRAKAFGDELIKPGQSVRKAVVILNSGSHKSKGRKLYDNFAAPLLNLAGIQTTLYVTNDTAKLRDYLEHTEPTNAVIFAGGDSTIFECIQSFLTLEKPEFLGTPVGILPLGFTNVVYNSLRPDNLKETLKIAQAAMTIVEGYAQPTDVLEIRIGDKEEKEYALAGLQWGPLKDVEVTVPKYWYLGPLDAWFAYFRAYLKGQLSELSVALQYVNACSGCSRCEEIAEASRGKTEPAVRPGQAPVGVMASRTWWQSVIPRQREVLAEDLPEEPRLRQYHSVNDDCGVIHDAAFRTKDLHLLSQNIPDHKTSDAADLSRTVVLTYRKEGVHTTTEQVTQRHRRVHHKLIWLYIRQWRSTGTAET</sequence>
<evidence type="ECO:0000256" key="16">
    <source>
        <dbReference type="ARBA" id="ARBA00024483"/>
    </source>
</evidence>
<evidence type="ECO:0000256" key="22">
    <source>
        <dbReference type="ARBA" id="ARBA00026096"/>
    </source>
</evidence>
<comment type="catalytic activity">
    <reaction evidence="28">
        <text>a monoacylglycerol + ATP = a monoacyl-sn-glycero-3-phosphate + ADP + H(+)</text>
        <dbReference type="Rhea" id="RHEA:19293"/>
        <dbReference type="ChEBI" id="CHEBI:15378"/>
        <dbReference type="ChEBI" id="CHEBI:17408"/>
        <dbReference type="ChEBI" id="CHEBI:30616"/>
        <dbReference type="ChEBI" id="CHEBI:77589"/>
        <dbReference type="ChEBI" id="CHEBI:456216"/>
        <dbReference type="EC" id="2.7.1.94"/>
    </reaction>
    <physiologicalReaction direction="left-to-right" evidence="28">
        <dbReference type="Rhea" id="RHEA:19294"/>
    </physiologicalReaction>
</comment>
<comment type="catalytic activity">
    <reaction evidence="20">
        <text>1-hexadecanoyl-sn-glycerol + ATP = 1-hexadecanoyl-sn-glycero-3-phosphate + ADP + H(+)</text>
        <dbReference type="Rhea" id="RHEA:43308"/>
        <dbReference type="ChEBI" id="CHEBI:15378"/>
        <dbReference type="ChEBI" id="CHEBI:30616"/>
        <dbReference type="ChEBI" id="CHEBI:57518"/>
        <dbReference type="ChEBI" id="CHEBI:75542"/>
        <dbReference type="ChEBI" id="CHEBI:456216"/>
    </reaction>
    <physiologicalReaction direction="left-to-right" evidence="20">
        <dbReference type="Rhea" id="RHEA:43309"/>
    </physiologicalReaction>
</comment>
<dbReference type="SMART" id="SM00046">
    <property type="entry name" value="DAGKc"/>
    <property type="match status" value="1"/>
</dbReference>
<dbReference type="GO" id="GO:0046513">
    <property type="term" value="P:ceramide biosynthetic process"/>
    <property type="evidence" value="ECO:0007669"/>
    <property type="project" value="TreeGrafter"/>
</dbReference>
<evidence type="ECO:0000256" key="21">
    <source>
        <dbReference type="ARBA" id="ARBA00025749"/>
    </source>
</evidence>
<dbReference type="InterPro" id="IPR001206">
    <property type="entry name" value="Diacylglycerol_kinase_cat_dom"/>
</dbReference>
<dbReference type="InterPro" id="IPR017438">
    <property type="entry name" value="ATP-NAD_kinase_N"/>
</dbReference>
<evidence type="ECO:0000256" key="12">
    <source>
        <dbReference type="ARBA" id="ARBA00023128"/>
    </source>
</evidence>
<dbReference type="GO" id="GO:0046512">
    <property type="term" value="P:sphingosine biosynthetic process"/>
    <property type="evidence" value="ECO:0007669"/>
    <property type="project" value="TreeGrafter"/>
</dbReference>
<evidence type="ECO:0000256" key="20">
    <source>
        <dbReference type="ARBA" id="ARBA00024636"/>
    </source>
</evidence>
<dbReference type="EC" id="2.7.1.94" evidence="23"/>
<comment type="catalytic activity">
    <reaction evidence="26">
        <text>a 2-acylglycerol + ATP = a 2-acyl-sn-glycerol 3-phosphate + ADP + H(+)</text>
        <dbReference type="Rhea" id="RHEA:39847"/>
        <dbReference type="ChEBI" id="CHEBI:15378"/>
        <dbReference type="ChEBI" id="CHEBI:17389"/>
        <dbReference type="ChEBI" id="CHEBI:30616"/>
        <dbReference type="ChEBI" id="CHEBI:64982"/>
        <dbReference type="ChEBI" id="CHEBI:456216"/>
    </reaction>
    <physiologicalReaction direction="left-to-right" evidence="26">
        <dbReference type="Rhea" id="RHEA:39848"/>
    </physiologicalReaction>
</comment>
<evidence type="ECO:0000256" key="4">
    <source>
        <dbReference type="ARBA" id="ARBA00005175"/>
    </source>
</evidence>
<gene>
    <name evidence="31" type="ORF">BV898_04048</name>
</gene>
<keyword evidence="9" id="KW-0999">Mitochondrion inner membrane</keyword>
<accession>A0A1W0X3X2</accession>
<evidence type="ECO:0000256" key="11">
    <source>
        <dbReference type="ARBA" id="ARBA00023098"/>
    </source>
</evidence>
<proteinExistence type="inferred from homology"/>
<comment type="catalytic activity">
    <reaction evidence="18">
        <text>a 1-acyl-sn-glycerol + ATP = a 1-acyl-sn-glycero-3-phosphate + ADP + H(+)</text>
        <dbReference type="Rhea" id="RHEA:33747"/>
        <dbReference type="ChEBI" id="CHEBI:15378"/>
        <dbReference type="ChEBI" id="CHEBI:30616"/>
        <dbReference type="ChEBI" id="CHEBI:57970"/>
        <dbReference type="ChEBI" id="CHEBI:64683"/>
        <dbReference type="ChEBI" id="CHEBI:456216"/>
    </reaction>
    <physiologicalReaction direction="left-to-right" evidence="18">
        <dbReference type="Rhea" id="RHEA:33748"/>
    </physiologicalReaction>
</comment>
<dbReference type="OrthoDB" id="9979394at2759"/>
<protein>
    <recommendedName>
        <fullName evidence="24">Acylglycerol kinase, mitochondrial</fullName>
        <ecNumber evidence="5">2.7.1.107</ecNumber>
        <ecNumber evidence="22">2.7.1.138</ecNumber>
        <ecNumber evidence="23">2.7.1.94</ecNumber>
    </recommendedName>
    <alternativeName>
        <fullName evidence="25">Multiple substrate lipid kinase</fullName>
    </alternativeName>
</protein>
<evidence type="ECO:0000256" key="29">
    <source>
        <dbReference type="ARBA" id="ARBA00048876"/>
    </source>
</evidence>
<evidence type="ECO:0000256" key="15">
    <source>
        <dbReference type="ARBA" id="ARBA00023411"/>
    </source>
</evidence>
<evidence type="ECO:0000256" key="14">
    <source>
        <dbReference type="ARBA" id="ARBA00023371"/>
    </source>
</evidence>
<comment type="catalytic activity">
    <reaction evidence="29">
        <text>N-(hexanoyl)sphing-4-enine + ATP = N-hexanoylsphing-4-enine 1-phosphate + ADP + H(+)</text>
        <dbReference type="Rhea" id="RHEA:43312"/>
        <dbReference type="ChEBI" id="CHEBI:15378"/>
        <dbReference type="ChEBI" id="CHEBI:30616"/>
        <dbReference type="ChEBI" id="CHEBI:63867"/>
        <dbReference type="ChEBI" id="CHEBI:82959"/>
        <dbReference type="ChEBI" id="CHEBI:456216"/>
    </reaction>
    <physiologicalReaction direction="left-to-right" evidence="29">
        <dbReference type="Rhea" id="RHEA:43313"/>
    </physiologicalReaction>
</comment>
<comment type="caution">
    <text evidence="31">The sequence shown here is derived from an EMBL/GenBank/DDBJ whole genome shotgun (WGS) entry which is preliminary data.</text>
</comment>
<evidence type="ECO:0000256" key="6">
    <source>
        <dbReference type="ARBA" id="ARBA00022679"/>
    </source>
</evidence>
<comment type="catalytic activity">
    <reaction evidence="16">
        <text>1-(5Z,8Z,11Z,14Z-eicosatetraenoyl)-sn-glycerol + ATP = 1-(5Z,8Z,11Z,14Z-eicosatetraenoyl)-sn-glycero-3-phosphate + ADP + H(+)</text>
        <dbReference type="Rhea" id="RHEA:43328"/>
        <dbReference type="ChEBI" id="CHEBI:15378"/>
        <dbReference type="ChEBI" id="CHEBI:30616"/>
        <dbReference type="ChEBI" id="CHEBI:34071"/>
        <dbReference type="ChEBI" id="CHEBI:74938"/>
        <dbReference type="ChEBI" id="CHEBI:456216"/>
    </reaction>
    <physiologicalReaction direction="left-to-right" evidence="16">
        <dbReference type="Rhea" id="RHEA:43329"/>
    </physiologicalReaction>
</comment>
<dbReference type="PANTHER" id="PTHR12358:SF31">
    <property type="entry name" value="ACYLGLYCEROL KINASE, MITOCHONDRIAL"/>
    <property type="match status" value="1"/>
</dbReference>
<evidence type="ECO:0000256" key="17">
    <source>
        <dbReference type="ARBA" id="ARBA00024505"/>
    </source>
</evidence>
<reference evidence="32" key="1">
    <citation type="submission" date="2017-01" db="EMBL/GenBank/DDBJ databases">
        <title>Comparative genomics of anhydrobiosis in the tardigrade Hypsibius dujardini.</title>
        <authorList>
            <person name="Yoshida Y."/>
            <person name="Koutsovoulos G."/>
            <person name="Laetsch D."/>
            <person name="Stevens L."/>
            <person name="Kumar S."/>
            <person name="Horikawa D."/>
            <person name="Ishino K."/>
            <person name="Komine S."/>
            <person name="Tomita M."/>
            <person name="Blaxter M."/>
            <person name="Arakawa K."/>
        </authorList>
    </citation>
    <scope>NUCLEOTIDE SEQUENCE [LARGE SCALE GENOMIC DNA]</scope>
    <source>
        <strain evidence="32">Z151</strain>
    </source>
</reference>
<evidence type="ECO:0000256" key="25">
    <source>
        <dbReference type="ARBA" id="ARBA00030553"/>
    </source>
</evidence>
<dbReference type="PROSITE" id="PS50146">
    <property type="entry name" value="DAGK"/>
    <property type="match status" value="1"/>
</dbReference>
<dbReference type="GO" id="GO:0046486">
    <property type="term" value="P:glycerolipid metabolic process"/>
    <property type="evidence" value="ECO:0007669"/>
    <property type="project" value="UniProtKB-UniPathway"/>
</dbReference>
<dbReference type="UniPathway" id="UPA00230"/>
<dbReference type="Proteomes" id="UP000192578">
    <property type="component" value="Unassembled WGS sequence"/>
</dbReference>
<dbReference type="SUPFAM" id="SSF111331">
    <property type="entry name" value="NAD kinase/diacylglycerol kinase-like"/>
    <property type="match status" value="1"/>
</dbReference>
<evidence type="ECO:0000313" key="32">
    <source>
        <dbReference type="Proteomes" id="UP000192578"/>
    </source>
</evidence>
<keyword evidence="7" id="KW-0547">Nucleotide-binding</keyword>
<comment type="catalytic activity">
    <reaction evidence="27">
        <text>an N-acylsphing-4-enine + ATP = an N-acylsphing-4-enine 1-phosphate + ADP + H(+)</text>
        <dbReference type="Rhea" id="RHEA:17929"/>
        <dbReference type="ChEBI" id="CHEBI:15378"/>
        <dbReference type="ChEBI" id="CHEBI:30616"/>
        <dbReference type="ChEBI" id="CHEBI:52639"/>
        <dbReference type="ChEBI" id="CHEBI:57674"/>
        <dbReference type="ChEBI" id="CHEBI:456216"/>
        <dbReference type="EC" id="2.7.1.138"/>
    </reaction>
    <physiologicalReaction direction="left-to-right" evidence="27">
        <dbReference type="Rhea" id="RHEA:17930"/>
    </physiologicalReaction>
</comment>
<comment type="catalytic activity">
    <reaction evidence="15">
        <text>a 1,2-diacyl-sn-glycerol + ATP = a 1,2-diacyl-sn-glycero-3-phosphate + ADP + H(+)</text>
        <dbReference type="Rhea" id="RHEA:10272"/>
        <dbReference type="ChEBI" id="CHEBI:15378"/>
        <dbReference type="ChEBI" id="CHEBI:17815"/>
        <dbReference type="ChEBI" id="CHEBI:30616"/>
        <dbReference type="ChEBI" id="CHEBI:58608"/>
        <dbReference type="ChEBI" id="CHEBI:456216"/>
        <dbReference type="EC" id="2.7.1.107"/>
    </reaction>
    <physiologicalReaction direction="left-to-right" evidence="15">
        <dbReference type="Rhea" id="RHEA:10273"/>
    </physiologicalReaction>
</comment>
<dbReference type="GO" id="GO:0047620">
    <property type="term" value="F:acylglycerol kinase activity"/>
    <property type="evidence" value="ECO:0007669"/>
    <property type="project" value="UniProtKB-EC"/>
</dbReference>
<evidence type="ECO:0000313" key="31">
    <source>
        <dbReference type="EMBL" id="OQV22199.1"/>
    </source>
</evidence>
<comment type="catalytic activity">
    <reaction evidence="17">
        <text>1-(9Z-octadecenoyl)-sn-glycerol + ATP = 1-(9Z-octadecenoyl)-sn-glycero-3-phosphate + ADP + H(+)</text>
        <dbReference type="Rhea" id="RHEA:41079"/>
        <dbReference type="ChEBI" id="CHEBI:15378"/>
        <dbReference type="ChEBI" id="CHEBI:30616"/>
        <dbReference type="ChEBI" id="CHEBI:74544"/>
        <dbReference type="ChEBI" id="CHEBI:75757"/>
        <dbReference type="ChEBI" id="CHEBI:456216"/>
    </reaction>
    <physiologicalReaction direction="left-to-right" evidence="17">
        <dbReference type="Rhea" id="RHEA:41080"/>
    </physiologicalReaction>
</comment>
<dbReference type="EC" id="2.7.1.138" evidence="22"/>
<dbReference type="AlphaFoldDB" id="A0A1W0X3X2"/>
<evidence type="ECO:0000256" key="9">
    <source>
        <dbReference type="ARBA" id="ARBA00022792"/>
    </source>
</evidence>
<dbReference type="GO" id="GO:0005743">
    <property type="term" value="C:mitochondrial inner membrane"/>
    <property type="evidence" value="ECO:0007669"/>
    <property type="project" value="UniProtKB-SubCell"/>
</dbReference>
<dbReference type="InterPro" id="IPR045579">
    <property type="entry name" value="AGK_C"/>
</dbReference>
<evidence type="ECO:0000256" key="3">
    <source>
        <dbReference type="ARBA" id="ARBA00004637"/>
    </source>
</evidence>
<evidence type="ECO:0000256" key="28">
    <source>
        <dbReference type="ARBA" id="ARBA00048663"/>
    </source>
</evidence>
<comment type="similarity">
    <text evidence="21">Belongs to the AGK family.</text>
</comment>
<dbReference type="GO" id="GO:0004143">
    <property type="term" value="F:ATP-dependent diacylglycerol kinase activity"/>
    <property type="evidence" value="ECO:0007669"/>
    <property type="project" value="UniProtKB-EC"/>
</dbReference>
<keyword evidence="8 31" id="KW-0418">Kinase</keyword>
<evidence type="ECO:0000259" key="30">
    <source>
        <dbReference type="PROSITE" id="PS50146"/>
    </source>
</evidence>
<dbReference type="PANTHER" id="PTHR12358">
    <property type="entry name" value="SPHINGOSINE KINASE"/>
    <property type="match status" value="1"/>
</dbReference>
<keyword evidence="12" id="KW-0496">Mitochondrion</keyword>
<dbReference type="InterPro" id="IPR050187">
    <property type="entry name" value="Lipid_Phosphate_FormReg"/>
</dbReference>
<feature type="domain" description="DAGKc" evidence="30">
    <location>
        <begin position="58"/>
        <end position="198"/>
    </location>
</feature>
<name>A0A1W0X3X2_HYPEX</name>
<keyword evidence="13" id="KW-0472">Membrane</keyword>
<dbReference type="GO" id="GO:0005758">
    <property type="term" value="C:mitochondrial intermembrane space"/>
    <property type="evidence" value="ECO:0007669"/>
    <property type="project" value="UniProtKB-SubCell"/>
</dbReference>
<dbReference type="GO" id="GO:0005524">
    <property type="term" value="F:ATP binding"/>
    <property type="evidence" value="ECO:0007669"/>
    <property type="project" value="UniProtKB-KW"/>
</dbReference>
<evidence type="ECO:0000256" key="18">
    <source>
        <dbReference type="ARBA" id="ARBA00024512"/>
    </source>
</evidence>
<comment type="cofactor">
    <cofactor evidence="1">
        <name>Mg(2+)</name>
        <dbReference type="ChEBI" id="CHEBI:18420"/>
    </cofactor>
</comment>
<keyword evidence="11" id="KW-0443">Lipid metabolism</keyword>
<comment type="catalytic activity">
    <reaction evidence="14">
        <text>1,2-di-(9Z-octadecenoyl)-sn-glycerol + ATP = 1,2-di-(9Z-octadecenoyl)-sn-glycero-3-phosphate + ADP + H(+)</text>
        <dbReference type="Rhea" id="RHEA:40327"/>
        <dbReference type="ChEBI" id="CHEBI:15378"/>
        <dbReference type="ChEBI" id="CHEBI:30616"/>
        <dbReference type="ChEBI" id="CHEBI:52333"/>
        <dbReference type="ChEBI" id="CHEBI:74546"/>
        <dbReference type="ChEBI" id="CHEBI:456216"/>
    </reaction>
    <physiologicalReaction direction="left-to-right" evidence="14">
        <dbReference type="Rhea" id="RHEA:40328"/>
    </physiologicalReaction>
</comment>
<evidence type="ECO:0000256" key="10">
    <source>
        <dbReference type="ARBA" id="ARBA00022840"/>
    </source>
</evidence>
<dbReference type="InterPro" id="IPR016064">
    <property type="entry name" value="NAD/diacylglycerol_kinase_sf"/>
</dbReference>
<evidence type="ECO:0000256" key="1">
    <source>
        <dbReference type="ARBA" id="ARBA00001946"/>
    </source>
</evidence>
<organism evidence="31 32">
    <name type="scientific">Hypsibius exemplaris</name>
    <name type="common">Freshwater tardigrade</name>
    <dbReference type="NCBI Taxonomy" id="2072580"/>
    <lineage>
        <taxon>Eukaryota</taxon>
        <taxon>Metazoa</taxon>
        <taxon>Ecdysozoa</taxon>
        <taxon>Tardigrada</taxon>
        <taxon>Eutardigrada</taxon>
        <taxon>Parachela</taxon>
        <taxon>Hypsibioidea</taxon>
        <taxon>Hypsibiidae</taxon>
        <taxon>Hypsibius</taxon>
    </lineage>
</organism>
<evidence type="ECO:0000256" key="24">
    <source>
        <dbReference type="ARBA" id="ARBA00026142"/>
    </source>
</evidence>
<dbReference type="GO" id="GO:0001729">
    <property type="term" value="F:ceramide kinase activity"/>
    <property type="evidence" value="ECO:0007669"/>
    <property type="project" value="UniProtKB-EC"/>
</dbReference>
<evidence type="ECO:0000256" key="23">
    <source>
        <dbReference type="ARBA" id="ARBA00026098"/>
    </source>
</evidence>
<dbReference type="Pfam" id="PF00781">
    <property type="entry name" value="DAGK_cat"/>
    <property type="match status" value="1"/>
</dbReference>
<comment type="subcellular location">
    <subcellularLocation>
        <location evidence="3">Mitochondrion inner membrane</location>
        <topology evidence="3">Peripheral membrane protein</topology>
    </subcellularLocation>
    <subcellularLocation>
        <location evidence="2">Mitochondrion intermembrane space</location>
    </subcellularLocation>
</comment>
<keyword evidence="10" id="KW-0067">ATP-binding</keyword>
<evidence type="ECO:0000256" key="7">
    <source>
        <dbReference type="ARBA" id="ARBA00022741"/>
    </source>
</evidence>
<dbReference type="EMBL" id="MTYJ01000019">
    <property type="protein sequence ID" value="OQV22199.1"/>
    <property type="molecule type" value="Genomic_DNA"/>
</dbReference>
<comment type="pathway">
    <text evidence="4">Lipid metabolism; glycerolipid metabolism.</text>
</comment>
<dbReference type="Gene3D" id="3.40.50.10330">
    <property type="entry name" value="Probable inorganic polyphosphate/atp-NAD kinase, domain 1"/>
    <property type="match status" value="1"/>
</dbReference>
<evidence type="ECO:0000256" key="2">
    <source>
        <dbReference type="ARBA" id="ARBA00004569"/>
    </source>
</evidence>
<evidence type="ECO:0000256" key="19">
    <source>
        <dbReference type="ARBA" id="ARBA00024556"/>
    </source>
</evidence>
<evidence type="ECO:0000256" key="27">
    <source>
        <dbReference type="ARBA" id="ARBA00048034"/>
    </source>
</evidence>
<keyword evidence="32" id="KW-1185">Reference proteome</keyword>
<evidence type="ECO:0000256" key="26">
    <source>
        <dbReference type="ARBA" id="ARBA00044480"/>
    </source>
</evidence>
<keyword evidence="6" id="KW-0808">Transferase</keyword>
<evidence type="ECO:0000256" key="13">
    <source>
        <dbReference type="ARBA" id="ARBA00023136"/>
    </source>
</evidence>
<evidence type="ECO:0000256" key="8">
    <source>
        <dbReference type="ARBA" id="ARBA00022777"/>
    </source>
</evidence>
<evidence type="ECO:0000256" key="5">
    <source>
        <dbReference type="ARBA" id="ARBA00012133"/>
    </source>
</evidence>
<dbReference type="EC" id="2.7.1.107" evidence="5"/>
<comment type="catalytic activity">
    <reaction evidence="19">
        <text>2-(5Z,8Z,11Z,14Z-eicosatetraenoyl)-glycerol + ATP = 2-(5Z,8Z,11Z,14Z-eicosatetraenoyl)-sn-glycero-3-phosphate + ADP + H(+)</text>
        <dbReference type="Rhea" id="RHEA:43316"/>
        <dbReference type="ChEBI" id="CHEBI:15378"/>
        <dbReference type="ChEBI" id="CHEBI:30616"/>
        <dbReference type="ChEBI" id="CHEBI:52392"/>
        <dbReference type="ChEBI" id="CHEBI:78209"/>
        <dbReference type="ChEBI" id="CHEBI:456216"/>
    </reaction>
    <physiologicalReaction direction="left-to-right" evidence="19">
        <dbReference type="Rhea" id="RHEA:43317"/>
    </physiologicalReaction>
</comment>
<dbReference type="Pfam" id="PF19712">
    <property type="entry name" value="AGK_C"/>
    <property type="match status" value="1"/>
</dbReference>